<accession>A0A4V3IUC4</accession>
<dbReference type="AlphaFoldDB" id="A0A4V3IUC4"/>
<dbReference type="RefSeq" id="WP_134550759.1">
    <property type="nucleotide sequence ID" value="NZ_SOHL01000008.1"/>
</dbReference>
<organism evidence="1 2">
    <name type="scientific">Cryobacterium gelidum</name>
    <dbReference type="NCBI Taxonomy" id="1259164"/>
    <lineage>
        <taxon>Bacteria</taxon>
        <taxon>Bacillati</taxon>
        <taxon>Actinomycetota</taxon>
        <taxon>Actinomycetes</taxon>
        <taxon>Micrococcales</taxon>
        <taxon>Microbacteriaceae</taxon>
        <taxon>Cryobacterium</taxon>
    </lineage>
</organism>
<name>A0A4V3IUC4_9MICO</name>
<gene>
    <name evidence="1" type="ORF">E3T50_04335</name>
</gene>
<evidence type="ECO:0000313" key="1">
    <source>
        <dbReference type="EMBL" id="TFD72569.1"/>
    </source>
</evidence>
<sequence length="83" mass="9031">MEGVLCRTPNGAAVMIQETDNADTAANTAIGYDTDGKILCLSETNPVEDLPRRERDGLQSANCYPSGWLPTRRGGWRHPSAQI</sequence>
<proteinExistence type="predicted"/>
<reference evidence="1 2" key="1">
    <citation type="submission" date="2019-03" db="EMBL/GenBank/DDBJ databases">
        <title>Genomics of glacier-inhabiting Cryobacterium strains.</title>
        <authorList>
            <person name="Liu Q."/>
            <person name="Xin Y.-H."/>
        </authorList>
    </citation>
    <scope>NUCLEOTIDE SEQUENCE [LARGE SCALE GENOMIC DNA]</scope>
    <source>
        <strain evidence="1 2">Hz16</strain>
    </source>
</reference>
<keyword evidence="2" id="KW-1185">Reference proteome</keyword>
<dbReference type="EMBL" id="SOHL01000008">
    <property type="protein sequence ID" value="TFD72569.1"/>
    <property type="molecule type" value="Genomic_DNA"/>
</dbReference>
<evidence type="ECO:0000313" key="2">
    <source>
        <dbReference type="Proteomes" id="UP000297983"/>
    </source>
</evidence>
<protein>
    <submittedName>
        <fullName evidence="1">Uncharacterized protein</fullName>
    </submittedName>
</protein>
<dbReference type="Proteomes" id="UP000297983">
    <property type="component" value="Unassembled WGS sequence"/>
</dbReference>
<comment type="caution">
    <text evidence="1">The sequence shown here is derived from an EMBL/GenBank/DDBJ whole genome shotgun (WGS) entry which is preliminary data.</text>
</comment>